<dbReference type="RefSeq" id="WP_127082254.1">
    <property type="nucleotide sequence ID" value="NZ_RSCL01000009.1"/>
</dbReference>
<reference evidence="2" key="2">
    <citation type="journal article" date="2019" name="Genome Biol. Evol.">
        <title>Day and night: Metabolic profiles and evolutionary relationships of six axenic non-marine cyanobacteria.</title>
        <authorList>
            <person name="Will S.E."/>
            <person name="Henke P."/>
            <person name="Boedeker C."/>
            <person name="Huang S."/>
            <person name="Brinkmann H."/>
            <person name="Rohde M."/>
            <person name="Jarek M."/>
            <person name="Friedl T."/>
            <person name="Seufert S."/>
            <person name="Schumacher M."/>
            <person name="Overmann J."/>
            <person name="Neumann-Schaal M."/>
            <person name="Petersen J."/>
        </authorList>
    </citation>
    <scope>NUCLEOTIDE SEQUENCE [LARGE SCALE GENOMIC DNA]</scope>
    <source>
        <strain evidence="2">PCC 7102</strain>
    </source>
</reference>
<dbReference type="InterPro" id="IPR016024">
    <property type="entry name" value="ARM-type_fold"/>
</dbReference>
<comment type="caution">
    <text evidence="2">The sequence shown here is derived from an EMBL/GenBank/DDBJ whole genome shotgun (WGS) entry which is preliminary data.</text>
</comment>
<evidence type="ECO:0000313" key="3">
    <source>
        <dbReference type="Proteomes" id="UP000271624"/>
    </source>
</evidence>
<evidence type="ECO:0000313" key="2">
    <source>
        <dbReference type="EMBL" id="RUT04978.1"/>
    </source>
</evidence>
<dbReference type="SUPFAM" id="SSF48371">
    <property type="entry name" value="ARM repeat"/>
    <property type="match status" value="3"/>
</dbReference>
<keyword evidence="3" id="KW-1185">Reference proteome</keyword>
<sequence length="1126" mass="130883">MKRTQDIQAQKQAILERLTNNKPSKWKLERAIWRAGELQIKEAAPLLTNLIGTGEPLRDYCIAWTLGWCGSEESIPILQALQSNSANPEFVQRIAFEALLKLVDAQTKVNLQLGLIEKLPTHTQILARATSAEFEEFATTHPYSFFAVLDQIYQIDNELVRPALLNILRTVPFQPNYFRAIRRIFKIAEYRRDAKVFAILAYRFEQEPGNFDNNLLAYSWNEEDGKYLTSKRRVYSHEQEQDEPSFVYSYQTQQYLRRRVWRTLRKLGEVGDSDYIKMAVAILLEYFDGNTPPIRRSTFDKWDYYQREVIHHWDAYADYLTFNHILYTNSYRYEFTSKSWRRRKGYQPSLAEPNVREEAFPELWQQHPHVLLQLLRDSKCRPVQHFAVNILRECKSFCASLNVDTIITLVNSSYIDTVVFGFELALQSLNGDEQNQILINALTQRIFQYTTTQQNYWEIEENKFIQENIQLIANLLTSPDSKTRNFANKLLSSYIISNSTASLINKHIIDCVILKIFKLLALAPNQIQQAKLIIDDLVANSTAQLGEIDYNHLLMLLAHPILEVQELGALIIIYLYDKEITSKVTNLYDIVYLISIERVDKWRTPKAITIGSNLIIAIAQNPFPEIRNVIKPIFRRLAIYNRSLQFKIAVEFIQIIENSKTSTDICKFLVKIVQENINIWAQAQDISKEFIYKLLQANYDLAQLASLVLEVNPHISNDFTTEEIIELAKSRFFNVRKAVQTILLQSLKRIRIHQEEIIILIGLLNSDWQDSRQLGAKIFTDEIKINELTSKIIITICDTDKEEARMLGLNLLKRYLHNTQKPAIIIQFIQQLILLEKHPSIYKRIVQALQENIQDWISDIDKNLVFKILQAKSSILQEFGFYLLNSDFDRFALQLTTSEIIQLANHNLVAVREIGRQLFSQNLNNYRNNTQEMLSAIKILESKWQDTREYAFKIFTTEFGKSEYTSSVLISICDSTDEEVRKLGLHLLTQHMQGGDIEEYILKFSEHPSRDMQMFVTNYLETHVANNIEHLRALVPYFNSVLSSVNRNGGAKKRVLSFLDKEASKSEEAAIIITEIIKRQSATMVTRDKATAIQIMLKIKKSYPHLELPILVQDVTEERRKSLINT</sequence>
<protein>
    <submittedName>
        <fullName evidence="2">Uncharacterized protein</fullName>
    </submittedName>
</protein>
<dbReference type="AlphaFoldDB" id="A0A433VFW0"/>
<proteinExistence type="inferred from homology"/>
<comment type="similarity">
    <text evidence="1">Belongs to the CpcE/RpcE/PecE family.</text>
</comment>
<organism evidence="2 3">
    <name type="scientific">Dulcicalothrix desertica PCC 7102</name>
    <dbReference type="NCBI Taxonomy" id="232991"/>
    <lineage>
        <taxon>Bacteria</taxon>
        <taxon>Bacillati</taxon>
        <taxon>Cyanobacteriota</taxon>
        <taxon>Cyanophyceae</taxon>
        <taxon>Nostocales</taxon>
        <taxon>Calotrichaceae</taxon>
        <taxon>Dulcicalothrix</taxon>
    </lineage>
</organism>
<name>A0A433VFW0_9CYAN</name>
<evidence type="ECO:0000256" key="1">
    <source>
        <dbReference type="ARBA" id="ARBA00009299"/>
    </source>
</evidence>
<dbReference type="EMBL" id="RSCL01000009">
    <property type="protein sequence ID" value="RUT04978.1"/>
    <property type="molecule type" value="Genomic_DNA"/>
</dbReference>
<reference evidence="2" key="1">
    <citation type="submission" date="2018-12" db="EMBL/GenBank/DDBJ databases">
        <authorList>
            <person name="Will S."/>
            <person name="Neumann-Schaal M."/>
            <person name="Henke P."/>
        </authorList>
    </citation>
    <scope>NUCLEOTIDE SEQUENCE</scope>
    <source>
        <strain evidence="2">PCC 7102</strain>
    </source>
</reference>
<accession>A0A433VFW0</accession>
<gene>
    <name evidence="2" type="ORF">DSM106972_037990</name>
</gene>
<dbReference type="Proteomes" id="UP000271624">
    <property type="component" value="Unassembled WGS sequence"/>
</dbReference>
<dbReference type="OrthoDB" id="435394at2"/>